<name>A0A382UQ08_9ZZZZ</name>
<dbReference type="AlphaFoldDB" id="A0A382UQ08"/>
<evidence type="ECO:0000256" key="1">
    <source>
        <dbReference type="SAM" id="Coils"/>
    </source>
</evidence>
<protein>
    <submittedName>
        <fullName evidence="2">Uncharacterized protein</fullName>
    </submittedName>
</protein>
<gene>
    <name evidence="2" type="ORF">METZ01_LOCUS389051</name>
</gene>
<keyword evidence="1" id="KW-0175">Coiled coil</keyword>
<organism evidence="2">
    <name type="scientific">marine metagenome</name>
    <dbReference type="NCBI Taxonomy" id="408172"/>
    <lineage>
        <taxon>unclassified sequences</taxon>
        <taxon>metagenomes</taxon>
        <taxon>ecological metagenomes</taxon>
    </lineage>
</organism>
<proteinExistence type="predicted"/>
<accession>A0A382UQ08</accession>
<feature type="non-terminal residue" evidence="2">
    <location>
        <position position="260"/>
    </location>
</feature>
<dbReference type="EMBL" id="UINC01145830">
    <property type="protein sequence ID" value="SVD36197.1"/>
    <property type="molecule type" value="Genomic_DNA"/>
</dbReference>
<sequence length="260" mass="30641">MPQKMEKYRLKKIVIINHLEHANLDSFPLRFGFTFTEDTKLEILCDPSTHKPDKNPKYKDRYNIVAKFTNPKNFLTERGVFYLINNQKNKNYVNDKVITIIRYLDERETEHHLTEVIRALRESNDITCNDLIELHPIYMSRQLNTHADLIRLLVEKKTSDEVLRIQTIADKAVEKFNNLKHEIDDLNTVIIDLEEENIEIKKELDEYKTQEKIANMQGSTQTLERVKTLSAVNTEVMHRGSLCTELVMEDSTRLYMKTIT</sequence>
<reference evidence="2" key="1">
    <citation type="submission" date="2018-05" db="EMBL/GenBank/DDBJ databases">
        <authorList>
            <person name="Lanie J.A."/>
            <person name="Ng W.-L."/>
            <person name="Kazmierczak K.M."/>
            <person name="Andrzejewski T.M."/>
            <person name="Davidsen T.M."/>
            <person name="Wayne K.J."/>
            <person name="Tettelin H."/>
            <person name="Glass J.I."/>
            <person name="Rusch D."/>
            <person name="Podicherti R."/>
            <person name="Tsui H.-C.T."/>
            <person name="Winkler M.E."/>
        </authorList>
    </citation>
    <scope>NUCLEOTIDE SEQUENCE</scope>
</reference>
<feature type="coiled-coil region" evidence="1">
    <location>
        <begin position="169"/>
        <end position="213"/>
    </location>
</feature>
<evidence type="ECO:0000313" key="2">
    <source>
        <dbReference type="EMBL" id="SVD36197.1"/>
    </source>
</evidence>